<reference evidence="2 3" key="1">
    <citation type="journal article" date="2015" name="BMC Genomics">
        <title>Genome mining reveals unlocked bioactive potential of marine Gram-negative bacteria.</title>
        <authorList>
            <person name="Machado H."/>
            <person name="Sonnenschein E.C."/>
            <person name="Melchiorsen J."/>
            <person name="Gram L."/>
        </authorList>
    </citation>
    <scope>NUCLEOTIDE SEQUENCE [LARGE SCALE GENOMIC DNA]</scope>
    <source>
        <strain evidence="2 3">S3137</strain>
    </source>
</reference>
<gene>
    <name evidence="2" type="ORF">TW72_04150</name>
</gene>
<accession>A0A0F4PZP3</accession>
<organism evidence="2 3">
    <name type="scientific">Pseudoalteromonas ruthenica</name>
    <dbReference type="NCBI Taxonomy" id="151081"/>
    <lineage>
        <taxon>Bacteria</taxon>
        <taxon>Pseudomonadati</taxon>
        <taxon>Pseudomonadota</taxon>
        <taxon>Gammaproteobacteria</taxon>
        <taxon>Alteromonadales</taxon>
        <taxon>Pseudoalteromonadaceae</taxon>
        <taxon>Pseudoalteromonas</taxon>
    </lineage>
</organism>
<dbReference type="PATRIC" id="fig|151081.8.peg.290"/>
<proteinExistence type="predicted"/>
<feature type="signal peptide" evidence="1">
    <location>
        <begin position="1"/>
        <end position="19"/>
    </location>
</feature>
<evidence type="ECO:0000256" key="1">
    <source>
        <dbReference type="SAM" id="SignalP"/>
    </source>
</evidence>
<dbReference type="EMBL" id="JXXZ01000004">
    <property type="protein sequence ID" value="KJZ01054.1"/>
    <property type="molecule type" value="Genomic_DNA"/>
</dbReference>
<dbReference type="OrthoDB" id="6240445at2"/>
<dbReference type="GeneID" id="58227678"/>
<evidence type="ECO:0000313" key="3">
    <source>
        <dbReference type="Proteomes" id="UP000033664"/>
    </source>
</evidence>
<dbReference type="AlphaFoldDB" id="A0A0F4PZP3"/>
<sequence length="161" mass="18071">MKPTLFALATLAMSMPCFADFDYVGKGTTANSAGQQTPFTFGFAWNSEQGTLRIGNKSYDMDTLPESYSLALVLSKDDSQVWLQEFHSGWFDSFYWQLGEHVIRLEKGQFEQQVKGNYELHIDDRSYFFTSNNAAIKVNFAAEGVESITVSGVTKNMGTKK</sequence>
<feature type="chain" id="PRO_5002474821" evidence="1">
    <location>
        <begin position="20"/>
        <end position="161"/>
    </location>
</feature>
<dbReference type="RefSeq" id="WP_045978224.1">
    <property type="nucleotide sequence ID" value="NZ_JXXY01000001.1"/>
</dbReference>
<name>A0A0F4PZP3_9GAMM</name>
<evidence type="ECO:0000313" key="2">
    <source>
        <dbReference type="EMBL" id="KJZ01054.1"/>
    </source>
</evidence>
<dbReference type="eggNOG" id="ENOG502ZK80">
    <property type="taxonomic scope" value="Bacteria"/>
</dbReference>
<keyword evidence="3" id="KW-1185">Reference proteome</keyword>
<dbReference type="Proteomes" id="UP000033664">
    <property type="component" value="Unassembled WGS sequence"/>
</dbReference>
<protein>
    <submittedName>
        <fullName evidence="2">Uncharacterized protein</fullName>
    </submittedName>
</protein>
<comment type="caution">
    <text evidence="2">The sequence shown here is derived from an EMBL/GenBank/DDBJ whole genome shotgun (WGS) entry which is preliminary data.</text>
</comment>
<keyword evidence="1" id="KW-0732">Signal</keyword>